<name>C8P7U8_9LACO</name>
<organism evidence="2 3">
    <name type="scientific">Limosilactobacillus antri DSM 16041</name>
    <dbReference type="NCBI Taxonomy" id="525309"/>
    <lineage>
        <taxon>Bacteria</taxon>
        <taxon>Bacillati</taxon>
        <taxon>Bacillota</taxon>
        <taxon>Bacilli</taxon>
        <taxon>Lactobacillales</taxon>
        <taxon>Lactobacillaceae</taxon>
        <taxon>Limosilactobacillus</taxon>
    </lineage>
</organism>
<reference evidence="2 3" key="1">
    <citation type="submission" date="2009-09" db="EMBL/GenBank/DDBJ databases">
        <authorList>
            <person name="Qin X."/>
            <person name="Bachman B."/>
            <person name="Battles P."/>
            <person name="Bell A."/>
            <person name="Bess C."/>
            <person name="Bickham C."/>
            <person name="Chaboub L."/>
            <person name="Chen D."/>
            <person name="Coyle M."/>
            <person name="Deiros D.R."/>
            <person name="Dinh H."/>
            <person name="Forbes L."/>
            <person name="Fowler G."/>
            <person name="Francisco L."/>
            <person name="Fu Q."/>
            <person name="Gubbala S."/>
            <person name="Hale W."/>
            <person name="Han Y."/>
            <person name="Hemphill L."/>
            <person name="Highlander S.K."/>
            <person name="Hirani K."/>
            <person name="Hogues M."/>
            <person name="Jackson L."/>
            <person name="Jakkamsetti A."/>
            <person name="Javaid M."/>
            <person name="Jiang H."/>
            <person name="Korchina V."/>
            <person name="Kovar C."/>
            <person name="Lara F."/>
            <person name="Lee S."/>
            <person name="Mata R."/>
            <person name="Mathew T."/>
            <person name="Moen C."/>
            <person name="Morales K."/>
            <person name="Munidasa M."/>
            <person name="Nazareth L."/>
            <person name="Ngo R."/>
            <person name="Nguyen L."/>
            <person name="Okwuonu G."/>
            <person name="Ongeri F."/>
            <person name="Patil S."/>
            <person name="Petrosino J."/>
            <person name="Pham C."/>
            <person name="Pham P."/>
            <person name="Pu L.-L."/>
            <person name="Puazo M."/>
            <person name="Raj R."/>
            <person name="Reid J."/>
            <person name="Rouhana J."/>
            <person name="Saada N."/>
            <person name="Shang Y."/>
            <person name="Simmons D."/>
            <person name="Thornton R."/>
            <person name="Warren J."/>
            <person name="Weissenberger G."/>
            <person name="Zhang J."/>
            <person name="Zhang L."/>
            <person name="Zhou C."/>
            <person name="Zhu D."/>
            <person name="Muzny D."/>
            <person name="Worley K."/>
            <person name="Gibbs R."/>
        </authorList>
    </citation>
    <scope>NUCLEOTIDE SEQUENCE [LARGE SCALE GENOMIC DNA]</scope>
    <source>
        <strain evidence="2 3">DSM 16041</strain>
    </source>
</reference>
<protein>
    <submittedName>
        <fullName evidence="2">Uncharacterized protein</fullName>
    </submittedName>
</protein>
<dbReference type="Proteomes" id="UP000003675">
    <property type="component" value="Unassembled WGS sequence"/>
</dbReference>
<dbReference type="HOGENOM" id="CLU_199620_2_0_9"/>
<comment type="caution">
    <text evidence="2">The sequence shown here is derived from an EMBL/GenBank/DDBJ whole genome shotgun (WGS) entry which is preliminary data.</text>
</comment>
<dbReference type="AlphaFoldDB" id="C8P7U8"/>
<evidence type="ECO:0000256" key="1">
    <source>
        <dbReference type="SAM" id="MobiDB-lite"/>
    </source>
</evidence>
<dbReference type="InterPro" id="IPR047909">
    <property type="entry name" value="SPJ_0845-like_N"/>
</dbReference>
<feature type="region of interest" description="Disordered" evidence="1">
    <location>
        <begin position="38"/>
        <end position="66"/>
    </location>
</feature>
<dbReference type="eggNOG" id="ENOG5030AQK">
    <property type="taxonomic scope" value="Bacteria"/>
</dbReference>
<gene>
    <name evidence="2" type="ORF">HMPREF0494_1392</name>
</gene>
<evidence type="ECO:0000313" key="3">
    <source>
        <dbReference type="Proteomes" id="UP000003675"/>
    </source>
</evidence>
<evidence type="ECO:0000313" key="2">
    <source>
        <dbReference type="EMBL" id="EEW53457.1"/>
    </source>
</evidence>
<dbReference type="STRING" id="525309.HMPREF0494_1392"/>
<dbReference type="EMBL" id="ACLL01000039">
    <property type="protein sequence ID" value="EEW53457.1"/>
    <property type="molecule type" value="Genomic_DNA"/>
</dbReference>
<dbReference type="NCBIfam" id="NF040897">
    <property type="entry name" value="SPJ_0845_Nterm"/>
    <property type="match status" value="1"/>
</dbReference>
<accession>C8P7U8</accession>
<proteinExistence type="predicted"/>
<sequence length="66" mass="7573">MQTAGVLCYHILNINKGAIKMGLVTRRSEQLDRLFDQFAIDPKKKQPKKADQDAKTPTKEQDDQEK</sequence>